<dbReference type="RefSeq" id="WP_078758351.1">
    <property type="nucleotide sequence ID" value="NZ_FUXP01000005.1"/>
</dbReference>
<dbReference type="OrthoDB" id="8526439at2"/>
<protein>
    <submittedName>
        <fullName evidence="2">Uncharacterized protein</fullName>
    </submittedName>
</protein>
<evidence type="ECO:0000256" key="1">
    <source>
        <dbReference type="SAM" id="MobiDB-lite"/>
    </source>
</evidence>
<organism evidence="2 3">
    <name type="scientific">Lysobacter spongiicola DSM 21749</name>
    <dbReference type="NCBI Taxonomy" id="1122188"/>
    <lineage>
        <taxon>Bacteria</taxon>
        <taxon>Pseudomonadati</taxon>
        <taxon>Pseudomonadota</taxon>
        <taxon>Gammaproteobacteria</taxon>
        <taxon>Lysobacterales</taxon>
        <taxon>Lysobacteraceae</taxon>
        <taxon>Novilysobacter</taxon>
    </lineage>
</organism>
<sequence>MTRSKRKTPIAGAAAAGSEKDDKQASHRKLRRAVRQLIPSGKDDTLPVEQELTNPWSMAKDGKLYFDPANHPRLMRK</sequence>
<dbReference type="AlphaFoldDB" id="A0A1T4QSW1"/>
<accession>A0A1T4QSW1</accession>
<evidence type="ECO:0000313" key="3">
    <source>
        <dbReference type="Proteomes" id="UP000190061"/>
    </source>
</evidence>
<feature type="region of interest" description="Disordered" evidence="1">
    <location>
        <begin position="1"/>
        <end position="28"/>
    </location>
</feature>
<proteinExistence type="predicted"/>
<keyword evidence="3" id="KW-1185">Reference proteome</keyword>
<name>A0A1T4QSW1_9GAMM</name>
<dbReference type="STRING" id="1122188.SAMN02745674_01788"/>
<dbReference type="EMBL" id="FUXP01000005">
    <property type="protein sequence ID" value="SKA06368.1"/>
    <property type="molecule type" value="Genomic_DNA"/>
</dbReference>
<evidence type="ECO:0000313" key="2">
    <source>
        <dbReference type="EMBL" id="SKA06368.1"/>
    </source>
</evidence>
<gene>
    <name evidence="2" type="ORF">SAMN02745674_01788</name>
</gene>
<reference evidence="2" key="1">
    <citation type="submission" date="2017-02" db="EMBL/GenBank/DDBJ databases">
        <authorList>
            <person name="Peterson S.W."/>
        </authorList>
    </citation>
    <scope>NUCLEOTIDE SEQUENCE [LARGE SCALE GENOMIC DNA]</scope>
    <source>
        <strain evidence="2">DSM 21749</strain>
    </source>
</reference>
<dbReference type="Proteomes" id="UP000190061">
    <property type="component" value="Unassembled WGS sequence"/>
</dbReference>